<dbReference type="EMBL" id="UINC01036632">
    <property type="protein sequence ID" value="SVB30902.1"/>
    <property type="molecule type" value="Genomic_DNA"/>
</dbReference>
<dbReference type="AlphaFoldDB" id="A0A382CYJ9"/>
<proteinExistence type="predicted"/>
<sequence length="23" mass="2651">MRVDSRGGFVEVEFLNIDMSDHP</sequence>
<accession>A0A382CYJ9</accession>
<reference evidence="1" key="1">
    <citation type="submission" date="2018-05" db="EMBL/GenBank/DDBJ databases">
        <authorList>
            <person name="Lanie J.A."/>
            <person name="Ng W.-L."/>
            <person name="Kazmierczak K.M."/>
            <person name="Andrzejewski T.M."/>
            <person name="Davidsen T.M."/>
            <person name="Wayne K.J."/>
            <person name="Tettelin H."/>
            <person name="Glass J.I."/>
            <person name="Rusch D."/>
            <person name="Podicherti R."/>
            <person name="Tsui H.-C.T."/>
            <person name="Winkler M.E."/>
        </authorList>
    </citation>
    <scope>NUCLEOTIDE SEQUENCE</scope>
</reference>
<name>A0A382CYJ9_9ZZZZ</name>
<protein>
    <submittedName>
        <fullName evidence="1">Uncharacterized protein</fullName>
    </submittedName>
</protein>
<organism evidence="1">
    <name type="scientific">marine metagenome</name>
    <dbReference type="NCBI Taxonomy" id="408172"/>
    <lineage>
        <taxon>unclassified sequences</taxon>
        <taxon>metagenomes</taxon>
        <taxon>ecological metagenomes</taxon>
    </lineage>
</organism>
<evidence type="ECO:0000313" key="1">
    <source>
        <dbReference type="EMBL" id="SVB30902.1"/>
    </source>
</evidence>
<gene>
    <name evidence="1" type="ORF">METZ01_LOCUS183756</name>
</gene>